<dbReference type="Gene3D" id="2.40.50.140">
    <property type="entry name" value="Nucleic acid-binding proteins"/>
    <property type="match status" value="1"/>
</dbReference>
<name>A0A7R9EBY6_9NEOP</name>
<feature type="region of interest" description="Disordered" evidence="1">
    <location>
        <begin position="1"/>
        <end position="21"/>
    </location>
</feature>
<gene>
    <name evidence="4" type="ORF">TMSB3V08_LOCUS7001</name>
</gene>
<dbReference type="SUPFAM" id="SSF50249">
    <property type="entry name" value="Nucleic acid-binding proteins"/>
    <property type="match status" value="1"/>
</dbReference>
<accession>A0A7R9EBY6</accession>
<feature type="compositionally biased region" description="Basic residues" evidence="1">
    <location>
        <begin position="261"/>
        <end position="277"/>
    </location>
</feature>
<dbReference type="Pfam" id="PF00078">
    <property type="entry name" value="RVT_1"/>
    <property type="match status" value="1"/>
</dbReference>
<dbReference type="PROSITE" id="PS50878">
    <property type="entry name" value="RT_POL"/>
    <property type="match status" value="1"/>
</dbReference>
<dbReference type="InterPro" id="IPR050181">
    <property type="entry name" value="Cold_shock_domain"/>
</dbReference>
<sequence length="675" mass="74588">MNKQAAQLRDLGTNQAPQRRDLGMNQAPQLRDLTCSIQLPHNVCTIRKNCKVHNVATLFVTKTGTDLALAVNLACLAVLLRPGCVLENDTKDDVFVHQSAIIKNNPKKAVRSVGDGEVVEFDVVVGEKGNEASNVTGPNGEPVKGSPYAADKRRGYRQWYYPRRGGVPMRGGRRPRDDGEGYESGEGKADDGQEGEGRDGQPRRYRPRRRFEQPNFYNNRPRRPPPNRDGQSQDGGEPKEGEFESIEGRGGGRGRGGAPRRFFRRNFRGGRGVPRRPRSQDGQNVSESESRGDPSSQGRPPRPRYRRRVPRNNTRGPPRISQSEGEGKSKSEPSDTPAPSQVVDLVTGAFNTGARTGFVVLDGKGVFDSVSHRRLLTALAGAGIPPPIPHLLGSFLADRSFRVGVEGALSSLRPVRAGVPQGSCLSPILYSLFVRDMPVSHGTALFQFADDTAILAQSPDAKVVWAKLTFALRGLLAYLHTWSLAIQSQKTQAIIFTRRGMGPLEPLRMEGTAVQWSPSVWWLGVTLDAKCSWYLHLRSAAGRARDVMLKLAPLLRPVSPLEYGHKIKLFLLCVMSILLYSAPVFSYLPRYRYNHFRSVYHRFLRLILGAPPRVLLTMSGLPSLDSRIRGLAERFFTRAQASSNMIVRGIGDYDAPALVHRRIRDGVVDPPTGYG</sequence>
<dbReference type="SUPFAM" id="SSF56672">
    <property type="entry name" value="DNA/RNA polymerases"/>
    <property type="match status" value="1"/>
</dbReference>
<organism evidence="4">
    <name type="scientific">Timema monikensis</name>
    <dbReference type="NCBI Taxonomy" id="170555"/>
    <lineage>
        <taxon>Eukaryota</taxon>
        <taxon>Metazoa</taxon>
        <taxon>Ecdysozoa</taxon>
        <taxon>Arthropoda</taxon>
        <taxon>Hexapoda</taxon>
        <taxon>Insecta</taxon>
        <taxon>Pterygota</taxon>
        <taxon>Neoptera</taxon>
        <taxon>Polyneoptera</taxon>
        <taxon>Phasmatodea</taxon>
        <taxon>Timematodea</taxon>
        <taxon>Timematoidea</taxon>
        <taxon>Timematidae</taxon>
        <taxon>Timema</taxon>
    </lineage>
</organism>
<reference evidence="4" key="1">
    <citation type="submission" date="2020-11" db="EMBL/GenBank/DDBJ databases">
        <authorList>
            <person name="Tran Van P."/>
        </authorList>
    </citation>
    <scope>NUCLEOTIDE SEQUENCE</scope>
</reference>
<dbReference type="GO" id="GO:0071897">
    <property type="term" value="P:DNA biosynthetic process"/>
    <property type="evidence" value="ECO:0007669"/>
    <property type="project" value="UniProtKB-ARBA"/>
</dbReference>
<dbReference type="InterPro" id="IPR002059">
    <property type="entry name" value="CSP_DNA-bd"/>
</dbReference>
<proteinExistence type="predicted"/>
<dbReference type="PANTHER" id="PTHR11544">
    <property type="entry name" value="COLD SHOCK DOMAIN CONTAINING PROTEINS"/>
    <property type="match status" value="1"/>
</dbReference>
<keyword evidence="2" id="KW-0472">Membrane</keyword>
<feature type="domain" description="Reverse transcriptase" evidence="3">
    <location>
        <begin position="290"/>
        <end position="527"/>
    </location>
</feature>
<keyword evidence="2" id="KW-1133">Transmembrane helix</keyword>
<feature type="compositionally biased region" description="Basic residues" evidence="1">
    <location>
        <begin position="301"/>
        <end position="310"/>
    </location>
</feature>
<dbReference type="PRINTS" id="PR00050">
    <property type="entry name" value="COLDSHOCK"/>
</dbReference>
<feature type="compositionally biased region" description="Gly residues" evidence="1">
    <location>
        <begin position="248"/>
        <end position="257"/>
    </location>
</feature>
<feature type="transmembrane region" description="Helical" evidence="2">
    <location>
        <begin position="569"/>
        <end position="588"/>
    </location>
</feature>
<feature type="region of interest" description="Disordered" evidence="1">
    <location>
        <begin position="130"/>
        <end position="341"/>
    </location>
</feature>
<evidence type="ECO:0000313" key="4">
    <source>
        <dbReference type="EMBL" id="CAD7430239.1"/>
    </source>
</evidence>
<evidence type="ECO:0000259" key="3">
    <source>
        <dbReference type="PROSITE" id="PS50878"/>
    </source>
</evidence>
<evidence type="ECO:0000256" key="1">
    <source>
        <dbReference type="SAM" id="MobiDB-lite"/>
    </source>
</evidence>
<dbReference type="InterPro" id="IPR043502">
    <property type="entry name" value="DNA/RNA_pol_sf"/>
</dbReference>
<dbReference type="InterPro" id="IPR012340">
    <property type="entry name" value="NA-bd_OB-fold"/>
</dbReference>
<feature type="compositionally biased region" description="Basic and acidic residues" evidence="1">
    <location>
        <begin position="174"/>
        <end position="202"/>
    </location>
</feature>
<dbReference type="Pfam" id="PF00313">
    <property type="entry name" value="CSD"/>
    <property type="match status" value="1"/>
</dbReference>
<dbReference type="InterPro" id="IPR000477">
    <property type="entry name" value="RT_dom"/>
</dbReference>
<evidence type="ECO:0000256" key="2">
    <source>
        <dbReference type="SAM" id="Phobius"/>
    </source>
</evidence>
<protein>
    <recommendedName>
        <fullName evidence="3">Reverse transcriptase domain-containing protein</fullName>
    </recommendedName>
</protein>
<dbReference type="GO" id="GO:0003676">
    <property type="term" value="F:nucleic acid binding"/>
    <property type="evidence" value="ECO:0007669"/>
    <property type="project" value="InterPro"/>
</dbReference>
<dbReference type="AlphaFoldDB" id="A0A7R9EBY6"/>
<dbReference type="EMBL" id="OB794416">
    <property type="protein sequence ID" value="CAD7430239.1"/>
    <property type="molecule type" value="Genomic_DNA"/>
</dbReference>
<keyword evidence="2" id="KW-0812">Transmembrane</keyword>